<dbReference type="PRINTS" id="PR00627">
    <property type="entry name" value="GTPRANTC4"/>
</dbReference>
<comment type="function">
    <text evidence="5">GTP-binding protein involved in nucleocytoplasmic transport. Required for the import of protein into the nucleus and also for RNA export. Involved in chromatin condensation and control of cell cycle.</text>
</comment>
<dbReference type="GO" id="GO:0005737">
    <property type="term" value="C:cytoplasm"/>
    <property type="evidence" value="ECO:0007669"/>
    <property type="project" value="TreeGrafter"/>
</dbReference>
<dbReference type="PANTHER" id="PTHR24071:SF0">
    <property type="entry name" value="GTP-BINDING NUCLEAR PROTEIN RAN"/>
    <property type="match status" value="1"/>
</dbReference>
<evidence type="ECO:0000256" key="1">
    <source>
        <dbReference type="ARBA" id="ARBA00022448"/>
    </source>
</evidence>
<evidence type="ECO:0000256" key="5">
    <source>
        <dbReference type="RuleBase" id="RU363057"/>
    </source>
</evidence>
<dbReference type="Gene3D" id="3.40.50.300">
    <property type="entry name" value="P-loop containing nucleotide triphosphate hydrolases"/>
    <property type="match status" value="1"/>
</dbReference>
<dbReference type="AlphaFoldDB" id="A0A1A9WJ51"/>
<dbReference type="SUPFAM" id="SSF52540">
    <property type="entry name" value="P-loop containing nucleoside triphosphate hydrolases"/>
    <property type="match status" value="1"/>
</dbReference>
<reference evidence="6" key="2">
    <citation type="submission" date="2020-05" db="UniProtKB">
        <authorList>
            <consortium name="EnsemblMetazoa"/>
        </authorList>
    </citation>
    <scope>IDENTIFICATION</scope>
    <source>
        <strain evidence="6">IAEA</strain>
    </source>
</reference>
<keyword evidence="2 5" id="KW-0547">Nucleotide-binding</keyword>
<comment type="similarity">
    <text evidence="5">Belongs to the small GTPase superfamily. Ran family.</text>
</comment>
<protein>
    <recommendedName>
        <fullName evidence="5">GTP-binding nuclear protein</fullName>
    </recommendedName>
</protein>
<reference evidence="7" key="1">
    <citation type="submission" date="2014-03" db="EMBL/GenBank/DDBJ databases">
        <authorList>
            <person name="Aksoy S."/>
            <person name="Warren W."/>
            <person name="Wilson R.K."/>
        </authorList>
    </citation>
    <scope>NUCLEOTIDE SEQUENCE [LARGE SCALE GENOMIC DNA]</scope>
    <source>
        <strain evidence="7">IAEA</strain>
    </source>
</reference>
<dbReference type="GO" id="GO:0005634">
    <property type="term" value="C:nucleus"/>
    <property type="evidence" value="ECO:0007669"/>
    <property type="project" value="UniProtKB-SubCell"/>
</dbReference>
<keyword evidence="7" id="KW-1185">Reference proteome</keyword>
<dbReference type="InterPro" id="IPR001806">
    <property type="entry name" value="Small_GTPase"/>
</dbReference>
<keyword evidence="1 5" id="KW-0813">Transport</keyword>
<dbReference type="EnsemblMetazoa" id="GBRI021737-RA">
    <property type="protein sequence ID" value="GBRI021737-PA"/>
    <property type="gene ID" value="GBRI021737"/>
</dbReference>
<organism evidence="6 7">
    <name type="scientific">Glossina brevipalpis</name>
    <dbReference type="NCBI Taxonomy" id="37001"/>
    <lineage>
        <taxon>Eukaryota</taxon>
        <taxon>Metazoa</taxon>
        <taxon>Ecdysozoa</taxon>
        <taxon>Arthropoda</taxon>
        <taxon>Hexapoda</taxon>
        <taxon>Insecta</taxon>
        <taxon>Pterygota</taxon>
        <taxon>Neoptera</taxon>
        <taxon>Endopterygota</taxon>
        <taxon>Diptera</taxon>
        <taxon>Brachycera</taxon>
        <taxon>Muscomorpha</taxon>
        <taxon>Hippoboscoidea</taxon>
        <taxon>Glossinidae</taxon>
        <taxon>Glossina</taxon>
    </lineage>
</organism>
<dbReference type="PROSITE" id="PS51419">
    <property type="entry name" value="RAB"/>
    <property type="match status" value="1"/>
</dbReference>
<dbReference type="SMART" id="SM00173">
    <property type="entry name" value="RAS"/>
    <property type="match status" value="1"/>
</dbReference>
<keyword evidence="5" id="KW-0539">Nucleus</keyword>
<evidence type="ECO:0000256" key="3">
    <source>
        <dbReference type="ARBA" id="ARBA00022927"/>
    </source>
</evidence>
<dbReference type="SMART" id="SM00175">
    <property type="entry name" value="RAB"/>
    <property type="match status" value="1"/>
</dbReference>
<dbReference type="GO" id="GO:0005525">
    <property type="term" value="F:GTP binding"/>
    <property type="evidence" value="ECO:0007669"/>
    <property type="project" value="UniProtKB-KW"/>
</dbReference>
<dbReference type="Pfam" id="PF00071">
    <property type="entry name" value="Ras"/>
    <property type="match status" value="1"/>
</dbReference>
<dbReference type="PANTHER" id="PTHR24071">
    <property type="entry name" value="RAN GTPASE"/>
    <property type="match status" value="1"/>
</dbReference>
<comment type="subcellular location">
    <subcellularLocation>
        <location evidence="5">Nucleus</location>
    </subcellularLocation>
</comment>
<dbReference type="GO" id="GO:0000054">
    <property type="term" value="P:ribosomal subunit export from nucleus"/>
    <property type="evidence" value="ECO:0007669"/>
    <property type="project" value="TreeGrafter"/>
</dbReference>
<dbReference type="Proteomes" id="UP000091820">
    <property type="component" value="Unassembled WGS sequence"/>
</dbReference>
<dbReference type="PROSITE" id="PS51418">
    <property type="entry name" value="RAN"/>
    <property type="match status" value="1"/>
</dbReference>
<dbReference type="VEuPathDB" id="VectorBase:GBRI021737"/>
<dbReference type="InterPro" id="IPR027417">
    <property type="entry name" value="P-loop_NTPase"/>
</dbReference>
<sequence length="171" mass="19220">MPQEADIPTFECVLVGDDGTGKTTFVGPHMTGEFEKKYVATLEVEVHLIVSHTNGEAICLNGWGTVGQGKFGGLRNVYYIQGQCAIVMFDIISRITYENVPYWYMNLVRVCENTAIALYARKPVGDSNLEFVAMPALLPPEVEMDEDWQLQIERDLQKTQETALHDDDDDL</sequence>
<keyword evidence="4 5" id="KW-0342">GTP-binding</keyword>
<dbReference type="SMART" id="SM00176">
    <property type="entry name" value="RAN"/>
    <property type="match status" value="1"/>
</dbReference>
<evidence type="ECO:0000256" key="2">
    <source>
        <dbReference type="ARBA" id="ARBA00022741"/>
    </source>
</evidence>
<name>A0A1A9WJ51_9MUSC</name>
<proteinExistence type="inferred from homology"/>
<dbReference type="GO" id="GO:0006606">
    <property type="term" value="P:protein import into nucleus"/>
    <property type="evidence" value="ECO:0007669"/>
    <property type="project" value="TreeGrafter"/>
</dbReference>
<evidence type="ECO:0000256" key="4">
    <source>
        <dbReference type="ARBA" id="ARBA00023134"/>
    </source>
</evidence>
<accession>A0A1A9WJ51</accession>
<dbReference type="GO" id="GO:0003924">
    <property type="term" value="F:GTPase activity"/>
    <property type="evidence" value="ECO:0007669"/>
    <property type="project" value="InterPro"/>
</dbReference>
<evidence type="ECO:0000313" key="6">
    <source>
        <dbReference type="EnsemblMetazoa" id="GBRI021737-PA"/>
    </source>
</evidence>
<dbReference type="InterPro" id="IPR002041">
    <property type="entry name" value="Ran_GTPase"/>
</dbReference>
<dbReference type="STRING" id="37001.A0A1A9WJ51"/>
<keyword evidence="3 5" id="KW-0653">Protein transport</keyword>
<evidence type="ECO:0000313" key="7">
    <source>
        <dbReference type="Proteomes" id="UP000091820"/>
    </source>
</evidence>